<comment type="caution">
    <text evidence="1">The sequence shown here is derived from an EMBL/GenBank/DDBJ whole genome shotgun (WGS) entry which is preliminary data.</text>
</comment>
<gene>
    <name evidence="1" type="ORF">KHA97_18435</name>
</gene>
<dbReference type="EMBL" id="JAGYPG010000003">
    <property type="protein sequence ID" value="MBS4197033.1"/>
    <property type="molecule type" value="Genomic_DNA"/>
</dbReference>
<proteinExistence type="predicted"/>
<name>A0A942TG43_9BACI</name>
<sequence>MKKLAEIEYFCKLLFEAVGVPTYFINKDSDTLWQFTNIKAHPLYEEPISHLGIFSTKKEFSIITSSPLAEDYFLLKIEAGVILLGPTID</sequence>
<dbReference type="RefSeq" id="WP_213126228.1">
    <property type="nucleotide sequence ID" value="NZ_JAGYPG010000003.1"/>
</dbReference>
<accession>A0A942TG43</accession>
<organism evidence="1 2">
    <name type="scientific">Lederbergia citri</name>
    <dbReference type="NCBI Taxonomy" id="2833580"/>
    <lineage>
        <taxon>Bacteria</taxon>
        <taxon>Bacillati</taxon>
        <taxon>Bacillota</taxon>
        <taxon>Bacilli</taxon>
        <taxon>Bacillales</taxon>
        <taxon>Bacillaceae</taxon>
        <taxon>Lederbergia</taxon>
    </lineage>
</organism>
<evidence type="ECO:0000313" key="1">
    <source>
        <dbReference type="EMBL" id="MBS4197033.1"/>
    </source>
</evidence>
<dbReference type="Proteomes" id="UP000681414">
    <property type="component" value="Unassembled WGS sequence"/>
</dbReference>
<keyword evidence="2" id="KW-1185">Reference proteome</keyword>
<dbReference type="AlphaFoldDB" id="A0A942TG43"/>
<protein>
    <submittedName>
        <fullName evidence="1">Uncharacterized protein</fullName>
    </submittedName>
</protein>
<reference evidence="1 2" key="1">
    <citation type="submission" date="2021-05" db="EMBL/GenBank/DDBJ databases">
        <title>Novel Bacillus species.</title>
        <authorList>
            <person name="Liu G."/>
        </authorList>
    </citation>
    <scope>NUCLEOTIDE SEQUENCE [LARGE SCALE GENOMIC DNA]</scope>
    <source>
        <strain evidence="2">FJAT-49780</strain>
    </source>
</reference>
<evidence type="ECO:0000313" key="2">
    <source>
        <dbReference type="Proteomes" id="UP000681414"/>
    </source>
</evidence>